<dbReference type="OrthoDB" id="2969125at2"/>
<dbReference type="AlphaFoldDB" id="A0A1G8LB63"/>
<accession>A0A1G8LB63</accession>
<gene>
    <name evidence="1" type="ORF">SAMN05216352_108225</name>
</gene>
<sequence length="79" mass="9281">MAYYVYKGKVNHPAYELPFIIYFDPYEESVCITTTYMSAPKPSICNYQYPARSLNDVRTLINKMGANGDDVIFKYYYLH</sequence>
<evidence type="ECO:0000313" key="2">
    <source>
        <dbReference type="Proteomes" id="UP000199017"/>
    </source>
</evidence>
<organism evidence="1 2">
    <name type="scientific">Alteribacillus bidgolensis</name>
    <dbReference type="NCBI Taxonomy" id="930129"/>
    <lineage>
        <taxon>Bacteria</taxon>
        <taxon>Bacillati</taxon>
        <taxon>Bacillota</taxon>
        <taxon>Bacilli</taxon>
        <taxon>Bacillales</taxon>
        <taxon>Bacillaceae</taxon>
        <taxon>Alteribacillus</taxon>
    </lineage>
</organism>
<dbReference type="RefSeq" id="WP_091586174.1">
    <property type="nucleotide sequence ID" value="NZ_FNDU01000008.1"/>
</dbReference>
<reference evidence="1 2" key="1">
    <citation type="submission" date="2016-10" db="EMBL/GenBank/DDBJ databases">
        <authorList>
            <person name="de Groot N.N."/>
        </authorList>
    </citation>
    <scope>NUCLEOTIDE SEQUENCE [LARGE SCALE GENOMIC DNA]</scope>
    <source>
        <strain evidence="2">P4B,CCM 7963,CECT 7998,DSM 25260,IBRC-M 10614,KCTC 13821</strain>
    </source>
</reference>
<proteinExistence type="predicted"/>
<keyword evidence="2" id="KW-1185">Reference proteome</keyword>
<name>A0A1G8LB63_9BACI</name>
<protein>
    <submittedName>
        <fullName evidence="1">Uncharacterized protein</fullName>
    </submittedName>
</protein>
<dbReference type="EMBL" id="FNDU01000008">
    <property type="protein sequence ID" value="SDI52895.1"/>
    <property type="molecule type" value="Genomic_DNA"/>
</dbReference>
<dbReference type="Proteomes" id="UP000199017">
    <property type="component" value="Unassembled WGS sequence"/>
</dbReference>
<evidence type="ECO:0000313" key="1">
    <source>
        <dbReference type="EMBL" id="SDI52895.1"/>
    </source>
</evidence>